<evidence type="ECO:0000256" key="1">
    <source>
        <dbReference type="ARBA" id="ARBA00004123"/>
    </source>
</evidence>
<keyword evidence="3" id="KW-0539">Nucleus</keyword>
<accession>A0A834NIY0</accession>
<proteinExistence type="inferred from homology"/>
<comment type="similarity">
    <text evidence="2">Belongs to the BUD31 (G10) family.</text>
</comment>
<comment type="subcellular location">
    <subcellularLocation>
        <location evidence="1">Nucleus</location>
    </subcellularLocation>
</comment>
<dbReference type="PRINTS" id="PR00322">
    <property type="entry name" value="G10"/>
</dbReference>
<evidence type="ECO:0000313" key="4">
    <source>
        <dbReference type="EMBL" id="KAF7411122.1"/>
    </source>
</evidence>
<gene>
    <name evidence="4" type="ORF">HZH66_000018</name>
</gene>
<protein>
    <submittedName>
        <fullName evidence="4">Uncharacterized protein</fullName>
    </submittedName>
</protein>
<reference evidence="4" key="1">
    <citation type="journal article" date="2020" name="G3 (Bethesda)">
        <title>High-Quality Assemblies for Three Invasive Social Wasps from the &lt;i&gt;Vespula&lt;/i&gt; Genus.</title>
        <authorList>
            <person name="Harrop T.W.R."/>
            <person name="Guhlin J."/>
            <person name="McLaughlin G.M."/>
            <person name="Permina E."/>
            <person name="Stockwell P."/>
            <person name="Gilligan J."/>
            <person name="Le Lec M.F."/>
            <person name="Gruber M.A.M."/>
            <person name="Quinn O."/>
            <person name="Lovegrove M."/>
            <person name="Duncan E.J."/>
            <person name="Remnant E.J."/>
            <person name="Van Eeckhoven J."/>
            <person name="Graham B."/>
            <person name="Knapp R.A."/>
            <person name="Langford K.W."/>
            <person name="Kronenberg Z."/>
            <person name="Press M.O."/>
            <person name="Eacker S.M."/>
            <person name="Wilson-Rankin E.E."/>
            <person name="Purcell J."/>
            <person name="Lester P.J."/>
            <person name="Dearden P.K."/>
        </authorList>
    </citation>
    <scope>NUCLEOTIDE SEQUENCE</scope>
    <source>
        <strain evidence="4">Marl-1</strain>
    </source>
</reference>
<evidence type="ECO:0000256" key="3">
    <source>
        <dbReference type="ARBA" id="ARBA00023242"/>
    </source>
</evidence>
<dbReference type="Proteomes" id="UP000614350">
    <property type="component" value="Unassembled WGS sequence"/>
</dbReference>
<dbReference type="InterPro" id="IPR001748">
    <property type="entry name" value="BUD31"/>
</dbReference>
<sequence>MSKVRKSKKSSPESIEPNCRIFYRNNIIFKIHYQRTKYIFMRFILLTKSYKLSYKFLSISIVIRNCSHSRITFAENSYCSQYVQINDTNFGTNCVSKGKLEESKIVKCMNCGCRGCSG</sequence>
<comment type="caution">
    <text evidence="4">The sequence shown here is derived from an EMBL/GenBank/DDBJ whole genome shotgun (WGS) entry which is preliminary data.</text>
</comment>
<dbReference type="GO" id="GO:0005634">
    <property type="term" value="C:nucleus"/>
    <property type="evidence" value="ECO:0007669"/>
    <property type="project" value="UniProtKB-SubCell"/>
</dbReference>
<keyword evidence="5" id="KW-1185">Reference proteome</keyword>
<organism evidence="4 5">
    <name type="scientific">Vespula vulgaris</name>
    <name type="common">Yellow jacket</name>
    <name type="synonym">Wasp</name>
    <dbReference type="NCBI Taxonomy" id="7454"/>
    <lineage>
        <taxon>Eukaryota</taxon>
        <taxon>Metazoa</taxon>
        <taxon>Ecdysozoa</taxon>
        <taxon>Arthropoda</taxon>
        <taxon>Hexapoda</taxon>
        <taxon>Insecta</taxon>
        <taxon>Pterygota</taxon>
        <taxon>Neoptera</taxon>
        <taxon>Endopterygota</taxon>
        <taxon>Hymenoptera</taxon>
        <taxon>Apocrita</taxon>
        <taxon>Aculeata</taxon>
        <taxon>Vespoidea</taxon>
        <taxon>Vespidae</taxon>
        <taxon>Vespinae</taxon>
        <taxon>Vespula</taxon>
    </lineage>
</organism>
<evidence type="ECO:0000256" key="2">
    <source>
        <dbReference type="ARBA" id="ARBA00005287"/>
    </source>
</evidence>
<dbReference type="EMBL" id="JACSEA010000001">
    <property type="protein sequence ID" value="KAF7411122.1"/>
    <property type="molecule type" value="Genomic_DNA"/>
</dbReference>
<dbReference type="Pfam" id="PF01125">
    <property type="entry name" value="BUD31"/>
    <property type="match status" value="1"/>
</dbReference>
<dbReference type="AlphaFoldDB" id="A0A834NIY0"/>
<name>A0A834NIY0_VESVU</name>
<evidence type="ECO:0000313" key="5">
    <source>
        <dbReference type="Proteomes" id="UP000614350"/>
    </source>
</evidence>